<dbReference type="GO" id="GO:0008528">
    <property type="term" value="F:G protein-coupled peptide receptor activity"/>
    <property type="evidence" value="ECO:0007669"/>
    <property type="project" value="TreeGrafter"/>
</dbReference>
<organism evidence="3 4">
    <name type="scientific">Allacma fusca</name>
    <dbReference type="NCBI Taxonomy" id="39272"/>
    <lineage>
        <taxon>Eukaryota</taxon>
        <taxon>Metazoa</taxon>
        <taxon>Ecdysozoa</taxon>
        <taxon>Arthropoda</taxon>
        <taxon>Hexapoda</taxon>
        <taxon>Collembola</taxon>
        <taxon>Symphypleona</taxon>
        <taxon>Sminthuridae</taxon>
        <taxon>Allacma</taxon>
    </lineage>
</organism>
<accession>A0A8J2KCP6</accession>
<dbReference type="EMBL" id="CAJVCH010259542">
    <property type="protein sequence ID" value="CAG7733942.1"/>
    <property type="molecule type" value="Genomic_DNA"/>
</dbReference>
<dbReference type="PROSITE" id="PS50227">
    <property type="entry name" value="G_PROTEIN_RECEP_F2_3"/>
    <property type="match status" value="1"/>
</dbReference>
<evidence type="ECO:0000256" key="1">
    <source>
        <dbReference type="SAM" id="MobiDB-lite"/>
    </source>
</evidence>
<sequence length="121" mass="13227">MSLLTLNGTEEDSRETCLSRMGSPGEMRNETALNNSCGVVWDGLYCWGPALPGSTVYLACPAAKGTDVGKQAYRHCDASGHWLNKDGVPDEKGWTNYTPCFTPEIFALIKRLYSGTEIEAM</sequence>
<dbReference type="GO" id="GO:0005886">
    <property type="term" value="C:plasma membrane"/>
    <property type="evidence" value="ECO:0007669"/>
    <property type="project" value="TreeGrafter"/>
</dbReference>
<evidence type="ECO:0000259" key="2">
    <source>
        <dbReference type="PROSITE" id="PS50227"/>
    </source>
</evidence>
<dbReference type="InterPro" id="IPR017983">
    <property type="entry name" value="GPCR_2_secretin-like_CS"/>
</dbReference>
<dbReference type="SMART" id="SM00008">
    <property type="entry name" value="HormR"/>
    <property type="match status" value="1"/>
</dbReference>
<dbReference type="PANTHER" id="PTHR45620:SF17">
    <property type="entry name" value="PDF RECEPTOR"/>
    <property type="match status" value="1"/>
</dbReference>
<feature type="non-terminal residue" evidence="3">
    <location>
        <position position="1"/>
    </location>
</feature>
<keyword evidence="4" id="KW-1185">Reference proteome</keyword>
<feature type="domain" description="G-protein coupled receptors family 2 profile 1" evidence="2">
    <location>
        <begin position="16"/>
        <end position="104"/>
    </location>
</feature>
<feature type="region of interest" description="Disordered" evidence="1">
    <location>
        <begin position="1"/>
        <end position="23"/>
    </location>
</feature>
<proteinExistence type="predicted"/>
<comment type="caution">
    <text evidence="3">The sequence shown here is derived from an EMBL/GenBank/DDBJ whole genome shotgun (WGS) entry which is preliminary data.</text>
</comment>
<dbReference type="PANTHER" id="PTHR45620">
    <property type="entry name" value="PDF RECEPTOR-LIKE PROTEIN-RELATED"/>
    <property type="match status" value="1"/>
</dbReference>
<evidence type="ECO:0000313" key="4">
    <source>
        <dbReference type="Proteomes" id="UP000708208"/>
    </source>
</evidence>
<name>A0A8J2KCP6_9HEXA</name>
<gene>
    <name evidence="3" type="ORF">AFUS01_LOCUS22356</name>
</gene>
<dbReference type="Proteomes" id="UP000708208">
    <property type="component" value="Unassembled WGS sequence"/>
</dbReference>
<dbReference type="Pfam" id="PF02793">
    <property type="entry name" value="HRM"/>
    <property type="match status" value="1"/>
</dbReference>
<protein>
    <recommendedName>
        <fullName evidence="2">G-protein coupled receptors family 2 profile 1 domain-containing protein</fullName>
    </recommendedName>
</protein>
<dbReference type="AlphaFoldDB" id="A0A8J2KCP6"/>
<reference evidence="3" key="1">
    <citation type="submission" date="2021-06" db="EMBL/GenBank/DDBJ databases">
        <authorList>
            <person name="Hodson N. C."/>
            <person name="Mongue J. A."/>
            <person name="Jaron S. K."/>
        </authorList>
    </citation>
    <scope>NUCLEOTIDE SEQUENCE</scope>
</reference>
<dbReference type="InterPro" id="IPR001879">
    <property type="entry name" value="GPCR_2_extracellular_dom"/>
</dbReference>
<dbReference type="PROSITE" id="PS00649">
    <property type="entry name" value="G_PROTEIN_RECEP_F2_1"/>
    <property type="match status" value="1"/>
</dbReference>
<dbReference type="GO" id="GO:0007188">
    <property type="term" value="P:adenylate cyclase-modulating G protein-coupled receptor signaling pathway"/>
    <property type="evidence" value="ECO:0007669"/>
    <property type="project" value="TreeGrafter"/>
</dbReference>
<dbReference type="OrthoDB" id="5967113at2759"/>
<dbReference type="InterPro" id="IPR050332">
    <property type="entry name" value="GPCR_2"/>
</dbReference>
<evidence type="ECO:0000313" key="3">
    <source>
        <dbReference type="EMBL" id="CAG7733942.1"/>
    </source>
</evidence>